<evidence type="ECO:0000313" key="3">
    <source>
        <dbReference type="EMBL" id="PWB94323.1"/>
    </source>
</evidence>
<dbReference type="Pfam" id="PF00460">
    <property type="entry name" value="Flg_bb_rod"/>
    <property type="match status" value="1"/>
</dbReference>
<dbReference type="InterPro" id="IPR001444">
    <property type="entry name" value="Flag_bb_rod_N"/>
</dbReference>
<evidence type="ECO:0000256" key="1">
    <source>
        <dbReference type="ARBA" id="ARBA00004117"/>
    </source>
</evidence>
<comment type="subcellular location">
    <subcellularLocation>
        <location evidence="1">Bacterial flagellum basal body</location>
    </subcellularLocation>
</comment>
<comment type="caution">
    <text evidence="3">The sequence shown here is derived from an EMBL/GenBank/DDBJ whole genome shotgun (WGS) entry which is preliminary data.</text>
</comment>
<keyword evidence="4" id="KW-1185">Reference proteome</keyword>
<evidence type="ECO:0000259" key="2">
    <source>
        <dbReference type="Pfam" id="PF00460"/>
    </source>
</evidence>
<accession>A0A2U1SRW0</accession>
<gene>
    <name evidence="3" type="primary">flgB</name>
    <name evidence="3" type="ORF">C5689_08345</name>
</gene>
<dbReference type="RefSeq" id="WP_108916815.1">
    <property type="nucleotide sequence ID" value="NZ_BGJY01000003.1"/>
</dbReference>
<sequence length="127" mass="13705">MVEPVYLFDLVEKQRSWLSARQSAVAQNIANANTPGYKAVDVAPFSKVLDRSALELAGTNGLHIQTAAFDPHASSPKESGNWETSLSGNSVSLEQEMMKAGEIRGAFSLSTSISKSFHGMWMSTLKG</sequence>
<dbReference type="NCBIfam" id="NF004653">
    <property type="entry name" value="PRK06003.1"/>
    <property type="match status" value="1"/>
</dbReference>
<dbReference type="OrthoDB" id="9788334at2"/>
<protein>
    <submittedName>
        <fullName evidence="3">Flagellar basal body rod protein FlgB</fullName>
    </submittedName>
</protein>
<keyword evidence="3" id="KW-0969">Cilium</keyword>
<organism evidence="3 4">
    <name type="scientific">Methylosinus sporium</name>
    <dbReference type="NCBI Taxonomy" id="428"/>
    <lineage>
        <taxon>Bacteria</taxon>
        <taxon>Pseudomonadati</taxon>
        <taxon>Pseudomonadota</taxon>
        <taxon>Alphaproteobacteria</taxon>
        <taxon>Hyphomicrobiales</taxon>
        <taxon>Methylocystaceae</taxon>
        <taxon>Methylosinus</taxon>
    </lineage>
</organism>
<dbReference type="EMBL" id="PUIV01000009">
    <property type="protein sequence ID" value="PWB94323.1"/>
    <property type="molecule type" value="Genomic_DNA"/>
</dbReference>
<evidence type="ECO:0000313" key="4">
    <source>
        <dbReference type="Proteomes" id="UP000245137"/>
    </source>
</evidence>
<keyword evidence="3" id="KW-0282">Flagellum</keyword>
<dbReference type="AlphaFoldDB" id="A0A2U1SRW0"/>
<dbReference type="Proteomes" id="UP000245137">
    <property type="component" value="Unassembled WGS sequence"/>
</dbReference>
<dbReference type="GO" id="GO:0009425">
    <property type="term" value="C:bacterial-type flagellum basal body"/>
    <property type="evidence" value="ECO:0007669"/>
    <property type="project" value="UniProtKB-SubCell"/>
</dbReference>
<name>A0A2U1SRW0_METSR</name>
<proteinExistence type="predicted"/>
<feature type="domain" description="Flagellar basal body rod protein N-terminal" evidence="2">
    <location>
        <begin position="19"/>
        <end position="38"/>
    </location>
</feature>
<reference evidence="3 4" key="1">
    <citation type="journal article" date="2018" name="Appl. Microbiol. Biotechnol.">
        <title>Co-cultivation of the strictly anaerobic methanogen Methanosarcina barkeri with aerobic methanotrophs in an oxygen-limited membrane bioreactor.</title>
        <authorList>
            <person name="In 't Zandt M.H."/>
            <person name="van den Bosch T.J.M."/>
            <person name="Rijkers R."/>
            <person name="van Kessel M.A.H.J."/>
            <person name="Jetten M.S.M."/>
            <person name="Welte C.U."/>
        </authorList>
    </citation>
    <scope>NUCLEOTIDE SEQUENCE [LARGE SCALE GENOMIC DNA]</scope>
    <source>
        <strain evidence="3 4">DSM 17706</strain>
    </source>
</reference>
<keyword evidence="3" id="KW-0966">Cell projection</keyword>